<sequence length="66" mass="7841">MESDLDFWKDMVNYHWEMDNQKVSNKIIFLSNKKIKIKWSSSWFFISIGNGIITILEESGDIELIN</sequence>
<dbReference type="AlphaFoldDB" id="A0A3M7QTF6"/>
<proteinExistence type="predicted"/>
<organism evidence="1 2">
    <name type="scientific">Brachionus plicatilis</name>
    <name type="common">Marine rotifer</name>
    <name type="synonym">Brachionus muelleri</name>
    <dbReference type="NCBI Taxonomy" id="10195"/>
    <lineage>
        <taxon>Eukaryota</taxon>
        <taxon>Metazoa</taxon>
        <taxon>Spiralia</taxon>
        <taxon>Gnathifera</taxon>
        <taxon>Rotifera</taxon>
        <taxon>Eurotatoria</taxon>
        <taxon>Monogononta</taxon>
        <taxon>Pseudotrocha</taxon>
        <taxon>Ploima</taxon>
        <taxon>Brachionidae</taxon>
        <taxon>Brachionus</taxon>
    </lineage>
</organism>
<accession>A0A3M7QTF6</accession>
<dbReference type="Proteomes" id="UP000276133">
    <property type="component" value="Unassembled WGS sequence"/>
</dbReference>
<dbReference type="EMBL" id="REGN01005155">
    <property type="protein sequence ID" value="RNA14602.1"/>
    <property type="molecule type" value="Genomic_DNA"/>
</dbReference>
<gene>
    <name evidence="1" type="ORF">BpHYR1_005685</name>
</gene>
<evidence type="ECO:0000313" key="2">
    <source>
        <dbReference type="Proteomes" id="UP000276133"/>
    </source>
</evidence>
<keyword evidence="2" id="KW-1185">Reference proteome</keyword>
<protein>
    <submittedName>
        <fullName evidence="1">Uncharacterized protein</fullName>
    </submittedName>
</protein>
<comment type="caution">
    <text evidence="1">The sequence shown here is derived from an EMBL/GenBank/DDBJ whole genome shotgun (WGS) entry which is preliminary data.</text>
</comment>
<name>A0A3M7QTF6_BRAPC</name>
<reference evidence="1 2" key="1">
    <citation type="journal article" date="2018" name="Sci. Rep.">
        <title>Genomic signatures of local adaptation to the degree of environmental predictability in rotifers.</title>
        <authorList>
            <person name="Franch-Gras L."/>
            <person name="Hahn C."/>
            <person name="Garcia-Roger E.M."/>
            <person name="Carmona M.J."/>
            <person name="Serra M."/>
            <person name="Gomez A."/>
        </authorList>
    </citation>
    <scope>NUCLEOTIDE SEQUENCE [LARGE SCALE GENOMIC DNA]</scope>
    <source>
        <strain evidence="1">HYR1</strain>
    </source>
</reference>
<evidence type="ECO:0000313" key="1">
    <source>
        <dbReference type="EMBL" id="RNA14602.1"/>
    </source>
</evidence>